<feature type="domain" description="Phospholipase/carboxylesterase/thioesterase" evidence="3">
    <location>
        <begin position="274"/>
        <end position="341"/>
    </location>
</feature>
<dbReference type="Gene3D" id="3.40.50.1820">
    <property type="entry name" value="alpha/beta hydrolase"/>
    <property type="match status" value="1"/>
</dbReference>
<feature type="compositionally biased region" description="Low complexity" evidence="2">
    <location>
        <begin position="268"/>
        <end position="280"/>
    </location>
</feature>
<evidence type="ECO:0000256" key="1">
    <source>
        <dbReference type="ARBA" id="ARBA00006499"/>
    </source>
</evidence>
<dbReference type="SUPFAM" id="SSF53474">
    <property type="entry name" value="alpha/beta-Hydrolases"/>
    <property type="match status" value="1"/>
</dbReference>
<dbReference type="GeneID" id="69027779"/>
<keyword evidence="5" id="KW-1185">Reference proteome</keyword>
<dbReference type="InterPro" id="IPR050565">
    <property type="entry name" value="LYPA1-2/EST-like"/>
</dbReference>
<proteinExistence type="inferred from homology"/>
<dbReference type="PANTHER" id="PTHR10655">
    <property type="entry name" value="LYSOPHOSPHOLIPASE-RELATED"/>
    <property type="match status" value="1"/>
</dbReference>
<evidence type="ECO:0000259" key="3">
    <source>
        <dbReference type="Pfam" id="PF02230"/>
    </source>
</evidence>
<name>A0ABP2F1R1_AJEDR</name>
<sequence>MTKSDPLSPPLPPSISTSASTPLSTPPPTSTTTITTPPFPKPTIIPPRGPHTHTLILLHGRGGNSLDFSSALMTSPMEPPTSTNPDRSSLSQRFPGVKFVFPDARIGRSTASGKVMMPQWFDVVTLRPVYEREWELSRDGLRASVGYLMELVKEEGRILGGVGRVIVGGFSQGGVVALGAAVAFDAEADGGGEALGGCVAMSPWLPFQRDLIRLVGSEGEKDTGTAVVGEEEEEDKDRAPEPDPSLAVKAKTWFRENILGIPPPPVATDPQPQSQSSASPPKTPIWIAHGALDEHVLPQFGEDAAKTLEALGWNVTFMLYDDLSHWIMRDELADLAIFLNVVAGVPDEE</sequence>
<evidence type="ECO:0000256" key="2">
    <source>
        <dbReference type="SAM" id="MobiDB-lite"/>
    </source>
</evidence>
<dbReference type="RefSeq" id="XP_045277382.1">
    <property type="nucleotide sequence ID" value="XM_045421511.1"/>
</dbReference>
<evidence type="ECO:0000313" key="4">
    <source>
        <dbReference type="EMBL" id="EEQ90696.1"/>
    </source>
</evidence>
<feature type="region of interest" description="Disordered" evidence="2">
    <location>
        <begin position="71"/>
        <end position="90"/>
    </location>
</feature>
<feature type="region of interest" description="Disordered" evidence="2">
    <location>
        <begin position="1"/>
        <end position="47"/>
    </location>
</feature>
<reference evidence="5" key="1">
    <citation type="journal article" date="2015" name="PLoS Genet.">
        <title>The dynamic genome and transcriptome of the human fungal pathogen Blastomyces and close relative Emmonsia.</title>
        <authorList>
            <person name="Munoz J.F."/>
            <person name="Gauthier G.M."/>
            <person name="Desjardins C.A."/>
            <person name="Gallo J.E."/>
            <person name="Holder J."/>
            <person name="Sullivan T.D."/>
            <person name="Marty A.J."/>
            <person name="Carmen J.C."/>
            <person name="Chen Z."/>
            <person name="Ding L."/>
            <person name="Gujja S."/>
            <person name="Magrini V."/>
            <person name="Misas E."/>
            <person name="Mitreva M."/>
            <person name="Priest M."/>
            <person name="Saif S."/>
            <person name="Whiston E.A."/>
            <person name="Young S."/>
            <person name="Zeng Q."/>
            <person name="Goldman W.E."/>
            <person name="Mardis E.R."/>
            <person name="Taylor J.W."/>
            <person name="McEwen J.G."/>
            <person name="Clay O.K."/>
            <person name="Klein B.S."/>
            <person name="Cuomo C.A."/>
        </authorList>
    </citation>
    <scope>NUCLEOTIDE SEQUENCE [LARGE SCALE GENOMIC DNA]</scope>
    <source>
        <strain evidence="5">ER-3 / ATCC MYA-2586</strain>
    </source>
</reference>
<feature type="region of interest" description="Disordered" evidence="2">
    <location>
        <begin position="260"/>
        <end position="283"/>
    </location>
</feature>
<feature type="region of interest" description="Disordered" evidence="2">
    <location>
        <begin position="220"/>
        <end position="245"/>
    </location>
</feature>
<gene>
    <name evidence="4" type="ORF">BDCG_05816</name>
</gene>
<accession>A0ABP2F1R1</accession>
<dbReference type="PANTHER" id="PTHR10655:SF63">
    <property type="entry name" value="PHOSPHOLIPASE_CARBOXYLESTERASE_THIOESTERASE DOMAIN-CONTAINING PROTEIN"/>
    <property type="match status" value="1"/>
</dbReference>
<protein>
    <recommendedName>
        <fullName evidence="3">Phospholipase/carboxylesterase/thioesterase domain-containing protein</fullName>
    </recommendedName>
</protein>
<evidence type="ECO:0000313" key="5">
    <source>
        <dbReference type="Proteomes" id="UP000002039"/>
    </source>
</evidence>
<feature type="compositionally biased region" description="Low complexity" evidence="2">
    <location>
        <begin position="14"/>
        <end position="23"/>
    </location>
</feature>
<feature type="domain" description="Phospholipase/carboxylesterase/thioesterase" evidence="3">
    <location>
        <begin position="42"/>
        <end position="209"/>
    </location>
</feature>
<feature type="compositionally biased region" description="Polar residues" evidence="2">
    <location>
        <begin position="80"/>
        <end position="90"/>
    </location>
</feature>
<organism evidence="4 5">
    <name type="scientific">Ajellomyces dermatitidis (strain ER-3 / ATCC MYA-2586)</name>
    <name type="common">Blastomyces dermatitidis</name>
    <dbReference type="NCBI Taxonomy" id="559297"/>
    <lineage>
        <taxon>Eukaryota</taxon>
        <taxon>Fungi</taxon>
        <taxon>Dikarya</taxon>
        <taxon>Ascomycota</taxon>
        <taxon>Pezizomycotina</taxon>
        <taxon>Eurotiomycetes</taxon>
        <taxon>Eurotiomycetidae</taxon>
        <taxon>Onygenales</taxon>
        <taxon>Ajellomycetaceae</taxon>
        <taxon>Blastomyces</taxon>
    </lineage>
</organism>
<dbReference type="EMBL" id="EQ999978">
    <property type="protein sequence ID" value="EEQ90696.1"/>
    <property type="molecule type" value="Genomic_DNA"/>
</dbReference>
<dbReference type="Proteomes" id="UP000002039">
    <property type="component" value="Unassembled WGS sequence"/>
</dbReference>
<dbReference type="InterPro" id="IPR029058">
    <property type="entry name" value="AB_hydrolase_fold"/>
</dbReference>
<feature type="compositionally biased region" description="Pro residues" evidence="2">
    <location>
        <begin position="37"/>
        <end position="47"/>
    </location>
</feature>
<dbReference type="Pfam" id="PF02230">
    <property type="entry name" value="Abhydrolase_2"/>
    <property type="match status" value="2"/>
</dbReference>
<comment type="similarity">
    <text evidence="1">Belongs to the AB hydrolase superfamily. AB hydrolase 2 family.</text>
</comment>
<dbReference type="InterPro" id="IPR003140">
    <property type="entry name" value="PLipase/COase/thioEstase"/>
</dbReference>